<name>A0A8T2BZ42_9BRAS</name>
<dbReference type="Proteomes" id="UP000694240">
    <property type="component" value="Chromosome 6"/>
</dbReference>
<evidence type="ECO:0000256" key="1">
    <source>
        <dbReference type="ARBA" id="ARBA00006607"/>
    </source>
</evidence>
<dbReference type="InterPro" id="IPR001844">
    <property type="entry name" value="Cpn60/GroEL"/>
</dbReference>
<accession>A0A8T2BZ42</accession>
<keyword evidence="4" id="KW-1185">Reference proteome</keyword>
<feature type="non-terminal residue" evidence="3">
    <location>
        <position position="58"/>
    </location>
</feature>
<dbReference type="AlphaFoldDB" id="A0A8T2BZ42"/>
<dbReference type="PANTHER" id="PTHR45633">
    <property type="entry name" value="60 KDA HEAT SHOCK PROTEIN, MITOCHONDRIAL"/>
    <property type="match status" value="1"/>
</dbReference>
<protein>
    <submittedName>
        <fullName evidence="3">TCP-1-like chaperonin intermediate domain superfamily</fullName>
    </submittedName>
</protein>
<proteinExistence type="inferred from homology"/>
<dbReference type="EMBL" id="JAEFBK010000006">
    <property type="protein sequence ID" value="KAG7592225.1"/>
    <property type="molecule type" value="Genomic_DNA"/>
</dbReference>
<comment type="similarity">
    <text evidence="1">Belongs to the chaperonin (HSP60) family.</text>
</comment>
<comment type="caution">
    <text evidence="3">The sequence shown here is derived from an EMBL/GenBank/DDBJ whole genome shotgun (WGS) entry which is preliminary data.</text>
</comment>
<evidence type="ECO:0000256" key="2">
    <source>
        <dbReference type="ARBA" id="ARBA00023186"/>
    </source>
</evidence>
<dbReference type="GO" id="GO:0042026">
    <property type="term" value="P:protein refolding"/>
    <property type="evidence" value="ECO:0007669"/>
    <property type="project" value="InterPro"/>
</dbReference>
<evidence type="ECO:0000313" key="3">
    <source>
        <dbReference type="EMBL" id="KAG7592225.1"/>
    </source>
</evidence>
<reference evidence="3 4" key="1">
    <citation type="submission" date="2020-12" db="EMBL/GenBank/DDBJ databases">
        <title>Concerted genomic and epigenomic changes stabilize Arabidopsis allopolyploids.</title>
        <authorList>
            <person name="Chen Z."/>
        </authorList>
    </citation>
    <scope>NUCLEOTIDE SEQUENCE [LARGE SCALE GENOMIC DNA]</scope>
    <source>
        <strain evidence="3">Allo738</strain>
        <tissue evidence="3">Leaf</tissue>
    </source>
</reference>
<keyword evidence="2" id="KW-0143">Chaperone</keyword>
<gene>
    <name evidence="3" type="ORF">ISN45_Aa01g011390</name>
</gene>
<sequence>MSHRSLLRESLNYGCVAVSKVGAATETELEDRELPIDDAETMTFAAIEDGIVPGGGAS</sequence>
<evidence type="ECO:0000313" key="4">
    <source>
        <dbReference type="Proteomes" id="UP000694240"/>
    </source>
</evidence>
<organism evidence="3 4">
    <name type="scientific">Arabidopsis thaliana x Arabidopsis arenosa</name>
    <dbReference type="NCBI Taxonomy" id="1240361"/>
    <lineage>
        <taxon>Eukaryota</taxon>
        <taxon>Viridiplantae</taxon>
        <taxon>Streptophyta</taxon>
        <taxon>Embryophyta</taxon>
        <taxon>Tracheophyta</taxon>
        <taxon>Spermatophyta</taxon>
        <taxon>Magnoliopsida</taxon>
        <taxon>eudicotyledons</taxon>
        <taxon>Gunneridae</taxon>
        <taxon>Pentapetalae</taxon>
        <taxon>rosids</taxon>
        <taxon>malvids</taxon>
        <taxon>Brassicales</taxon>
        <taxon>Brassicaceae</taxon>
        <taxon>Camelineae</taxon>
        <taxon>Arabidopsis</taxon>
    </lineage>
</organism>
<dbReference type="GO" id="GO:0140662">
    <property type="term" value="F:ATP-dependent protein folding chaperone"/>
    <property type="evidence" value="ECO:0007669"/>
    <property type="project" value="InterPro"/>
</dbReference>